<evidence type="ECO:0000259" key="3">
    <source>
        <dbReference type="Pfam" id="PF24793"/>
    </source>
</evidence>
<dbReference type="InterPro" id="IPR056442">
    <property type="entry name" value="GINT1_N"/>
</dbReference>
<reference evidence="4 5" key="1">
    <citation type="submission" date="2019-04" db="EMBL/GenBank/DDBJ databases">
        <title>Flavobacterium sp. nov. isolated from construction timber.</title>
        <authorList>
            <person name="Lin S.-Y."/>
            <person name="Chang C.-T."/>
            <person name="Young C.-C."/>
        </authorList>
    </citation>
    <scope>NUCLEOTIDE SEQUENCE [LARGE SCALE GENOMIC DNA]</scope>
    <source>
        <strain evidence="4 5">CC-CTC003</strain>
    </source>
</reference>
<dbReference type="RefSeq" id="WP_136403124.1">
    <property type="nucleotide sequence ID" value="NZ_SSNZ01000003.1"/>
</dbReference>
<comment type="caution">
    <text evidence="4">The sequence shown here is derived from an EMBL/GenBank/DDBJ whole genome shotgun (WGS) entry which is preliminary data.</text>
</comment>
<organism evidence="4 5">
    <name type="scientific">Flavobacterium supellecticarium</name>
    <dbReference type="NCBI Taxonomy" id="2565924"/>
    <lineage>
        <taxon>Bacteria</taxon>
        <taxon>Pseudomonadati</taxon>
        <taxon>Bacteroidota</taxon>
        <taxon>Flavobacteriia</taxon>
        <taxon>Flavobacteriales</taxon>
        <taxon>Flavobacteriaceae</taxon>
        <taxon>Flavobacterium</taxon>
    </lineage>
</organism>
<feature type="domain" description="Glucosamine inositolphosphorylceramide transferase 1 N-terminal" evidence="3">
    <location>
        <begin position="31"/>
        <end position="274"/>
    </location>
</feature>
<evidence type="ECO:0000256" key="1">
    <source>
        <dbReference type="ARBA" id="ARBA00022651"/>
    </source>
</evidence>
<protein>
    <recommendedName>
        <fullName evidence="3">Glucosamine inositolphosphorylceramide transferase 1 N-terminal domain-containing protein</fullName>
    </recommendedName>
</protein>
<evidence type="ECO:0000313" key="4">
    <source>
        <dbReference type="EMBL" id="THF50583.1"/>
    </source>
</evidence>
<dbReference type="PANTHER" id="PTHR43772:SF2">
    <property type="entry name" value="PUTATIVE (AFU_ORTHOLOGUE AFUA_2G04480)-RELATED"/>
    <property type="match status" value="1"/>
</dbReference>
<keyword evidence="1" id="KW-0858">Xylan degradation</keyword>
<accession>A0A4S3ZY92</accession>
<evidence type="ECO:0000313" key="5">
    <source>
        <dbReference type="Proteomes" id="UP000307507"/>
    </source>
</evidence>
<name>A0A4S3ZY92_9FLAO</name>
<dbReference type="Pfam" id="PF24793">
    <property type="entry name" value="GINT1_N"/>
    <property type="match status" value="1"/>
</dbReference>
<dbReference type="SUPFAM" id="SSF75005">
    <property type="entry name" value="Arabinanase/levansucrase/invertase"/>
    <property type="match status" value="1"/>
</dbReference>
<dbReference type="OrthoDB" id="3771157at2"/>
<dbReference type="InterPro" id="IPR052176">
    <property type="entry name" value="Glycosyl_Hydrlase_43_Enz"/>
</dbReference>
<dbReference type="PANTHER" id="PTHR43772">
    <property type="entry name" value="ENDO-1,4-BETA-XYLANASE"/>
    <property type="match status" value="1"/>
</dbReference>
<dbReference type="Gene3D" id="2.115.10.20">
    <property type="entry name" value="Glycosyl hydrolase domain, family 43"/>
    <property type="match status" value="1"/>
</dbReference>
<keyword evidence="2" id="KW-0119">Carbohydrate metabolism</keyword>
<proteinExistence type="predicted"/>
<sequence>MQSKGGPWSVGFGESTVFPHKIPIEKDQMYTFEQLKKQEDSTTFLADPFFIKEKDTFYLFVEHKKTKPNGDIALLTSTDGVNYNYKGAVLTEKFHLSYPQVFKYKKEFYMLPETKSAGHVLLYKAERFPYGWKVCDTLIKNRALKDPSIYLSDSLNVLVASDDHMNMYLFEADSLFGTWKPHKKEVALMGTEARAGGRFFADKKGLWLPVQNSSEGYGFGLSLYRFNFANRTYTTKRAYPFFLKKSETIKEFSAGMHQLDIQKVDGKYYYVYDGNRLESNKRELNIKGPLKWNYIDFKNWIYQQCGLFN</sequence>
<gene>
    <name evidence="4" type="ORF">E6C50_10165</name>
</gene>
<dbReference type="GO" id="GO:0045493">
    <property type="term" value="P:xylan catabolic process"/>
    <property type="evidence" value="ECO:0007669"/>
    <property type="project" value="UniProtKB-KW"/>
</dbReference>
<dbReference type="AlphaFoldDB" id="A0A4S3ZY92"/>
<dbReference type="EMBL" id="SSNZ01000003">
    <property type="protein sequence ID" value="THF50583.1"/>
    <property type="molecule type" value="Genomic_DNA"/>
</dbReference>
<evidence type="ECO:0000256" key="2">
    <source>
        <dbReference type="ARBA" id="ARBA00023277"/>
    </source>
</evidence>
<keyword evidence="1" id="KW-0624">Polysaccharide degradation</keyword>
<dbReference type="InterPro" id="IPR023296">
    <property type="entry name" value="Glyco_hydro_beta-prop_sf"/>
</dbReference>
<dbReference type="Proteomes" id="UP000307507">
    <property type="component" value="Unassembled WGS sequence"/>
</dbReference>
<keyword evidence="5" id="KW-1185">Reference proteome</keyword>